<evidence type="ECO:0000313" key="2">
    <source>
        <dbReference type="Proteomes" id="UP000294200"/>
    </source>
</evidence>
<dbReference type="Proteomes" id="UP000294200">
    <property type="component" value="Unassembled WGS sequence"/>
</dbReference>
<dbReference type="AlphaFoldDB" id="A0A4R0XN59"/>
<keyword evidence="2" id="KW-1185">Reference proteome</keyword>
<sequence>MGERNLSWNTQASYRDTLTLIIWEKDFLDLSGPSEALHVPQVQEAQPESPVTLIVGQPQ</sequence>
<dbReference type="EMBL" id="MWML01000051">
    <property type="protein sequence ID" value="TCG07901.1"/>
    <property type="molecule type" value="Genomic_DNA"/>
</dbReference>
<comment type="caution">
    <text evidence="1">The sequence shown here is derived from an EMBL/GenBank/DDBJ whole genome shotgun (WGS) entry which is preliminary data.</text>
</comment>
<gene>
    <name evidence="1" type="ORF">BZM27_16250</name>
</gene>
<proteinExistence type="predicted"/>
<reference evidence="1 2" key="1">
    <citation type="submission" date="2017-02" db="EMBL/GenBank/DDBJ databases">
        <title>Paraburkholderia sophoroidis sp. nov. and Paraburkholderia steynii sp. nov. rhizobial symbionts of the fynbos legume Hypocalyptus sophoroides.</title>
        <authorList>
            <person name="Steenkamp E.T."/>
            <person name="Beukes C.W."/>
            <person name="Van Zyl E."/>
            <person name="Avontuur J."/>
            <person name="Chan W.Y."/>
            <person name="Hassen A."/>
            <person name="Palmer M."/>
            <person name="Mthombeni L."/>
            <person name="Phalane F."/>
            <person name="Sereme K."/>
            <person name="Venter S.N."/>
        </authorList>
    </citation>
    <scope>NUCLEOTIDE SEQUENCE [LARGE SCALE GENOMIC DNA]</scope>
    <source>
        <strain evidence="1 2">HC1.1ba</strain>
    </source>
</reference>
<accession>A0A4R0XN59</accession>
<protein>
    <submittedName>
        <fullName evidence="1">Uncharacterized protein</fullName>
    </submittedName>
</protein>
<name>A0A4R0XN59_9BURK</name>
<evidence type="ECO:0000313" key="1">
    <source>
        <dbReference type="EMBL" id="TCG07901.1"/>
    </source>
</evidence>
<organism evidence="1 2">
    <name type="scientific">Paraburkholderia steynii</name>
    <dbReference type="NCBI Taxonomy" id="1245441"/>
    <lineage>
        <taxon>Bacteria</taxon>
        <taxon>Pseudomonadati</taxon>
        <taxon>Pseudomonadota</taxon>
        <taxon>Betaproteobacteria</taxon>
        <taxon>Burkholderiales</taxon>
        <taxon>Burkholderiaceae</taxon>
        <taxon>Paraburkholderia</taxon>
    </lineage>
</organism>